<feature type="compositionally biased region" description="Basic and acidic residues" evidence="1">
    <location>
        <begin position="244"/>
        <end position="253"/>
    </location>
</feature>
<sequence length="269" mass="30661">MFVHHVIYTSLSIWSLASIACAGIVEDVVTSITGVNMTQRIEEQNQLSEHAMLITDERWKDLIEGGSDRDLWLVLITSGKQDDFDKLLKESFNELAEELCGEEGKQDENVHLGRADYSQIKELSTRWLLFQVPVYVIAEAKGRVLRFVSPYTLTPSSTNLRKLLEGQYRQVEPWHGRLSYDGEYATYMDMYTRISLYLHTKLDLVPGLVWYIGIASLSSSLLKWMHKDDKKRMAQRGRVGRVGSRADGKDLKPGAEGVSTRTRSKTRAE</sequence>
<dbReference type="EMBL" id="SPNW01000029">
    <property type="protein sequence ID" value="TIA89213.1"/>
    <property type="molecule type" value="Genomic_DNA"/>
</dbReference>
<keyword evidence="4" id="KW-1185">Reference proteome</keyword>
<evidence type="ECO:0008006" key="5">
    <source>
        <dbReference type="Google" id="ProtNLM"/>
    </source>
</evidence>
<organism evidence="3 4">
    <name type="scientific">Wallemia hederae</name>
    <dbReference type="NCBI Taxonomy" id="1540922"/>
    <lineage>
        <taxon>Eukaryota</taxon>
        <taxon>Fungi</taxon>
        <taxon>Dikarya</taxon>
        <taxon>Basidiomycota</taxon>
        <taxon>Wallemiomycotina</taxon>
        <taxon>Wallemiomycetes</taxon>
        <taxon>Wallemiales</taxon>
        <taxon>Wallemiaceae</taxon>
        <taxon>Wallemia</taxon>
    </lineage>
</organism>
<name>A0A4V4LTW5_9BASI</name>
<dbReference type="AlphaFoldDB" id="A0A4V4LTW5"/>
<dbReference type="OrthoDB" id="2502001at2759"/>
<gene>
    <name evidence="3" type="ORF">E3P99_02170</name>
</gene>
<keyword evidence="2" id="KW-0732">Signal</keyword>
<accession>A0A4V4LTW5</accession>
<protein>
    <recommendedName>
        <fullName evidence="5">Thioredoxin-like fold domain-containing protein</fullName>
    </recommendedName>
</protein>
<reference evidence="3 4" key="1">
    <citation type="submission" date="2019-03" db="EMBL/GenBank/DDBJ databases">
        <title>Sequencing 23 genomes of Wallemia ichthyophaga.</title>
        <authorList>
            <person name="Gostincar C."/>
        </authorList>
    </citation>
    <scope>NUCLEOTIDE SEQUENCE [LARGE SCALE GENOMIC DNA]</scope>
    <source>
        <strain evidence="3 4">EXF-5753</strain>
    </source>
</reference>
<proteinExistence type="predicted"/>
<evidence type="ECO:0000256" key="1">
    <source>
        <dbReference type="SAM" id="MobiDB-lite"/>
    </source>
</evidence>
<feature type="region of interest" description="Disordered" evidence="1">
    <location>
        <begin position="233"/>
        <end position="269"/>
    </location>
</feature>
<evidence type="ECO:0000313" key="4">
    <source>
        <dbReference type="Proteomes" id="UP000310189"/>
    </source>
</evidence>
<feature type="signal peptide" evidence="2">
    <location>
        <begin position="1"/>
        <end position="22"/>
    </location>
</feature>
<evidence type="ECO:0000256" key="2">
    <source>
        <dbReference type="SAM" id="SignalP"/>
    </source>
</evidence>
<evidence type="ECO:0000313" key="3">
    <source>
        <dbReference type="EMBL" id="TIA89213.1"/>
    </source>
</evidence>
<dbReference type="Proteomes" id="UP000310189">
    <property type="component" value="Unassembled WGS sequence"/>
</dbReference>
<comment type="caution">
    <text evidence="3">The sequence shown here is derived from an EMBL/GenBank/DDBJ whole genome shotgun (WGS) entry which is preliminary data.</text>
</comment>
<feature type="chain" id="PRO_5020666839" description="Thioredoxin-like fold domain-containing protein" evidence="2">
    <location>
        <begin position="23"/>
        <end position="269"/>
    </location>
</feature>